<evidence type="ECO:0000313" key="2">
    <source>
        <dbReference type="Proteomes" id="UP000886501"/>
    </source>
</evidence>
<dbReference type="Proteomes" id="UP000886501">
    <property type="component" value="Unassembled WGS sequence"/>
</dbReference>
<name>A0ACB6ZCV8_THEGA</name>
<gene>
    <name evidence="1" type="ORF">BDM02DRAFT_3188145</name>
</gene>
<reference evidence="1" key="1">
    <citation type="submission" date="2019-10" db="EMBL/GenBank/DDBJ databases">
        <authorList>
            <consortium name="DOE Joint Genome Institute"/>
            <person name="Kuo A."/>
            <person name="Miyauchi S."/>
            <person name="Kiss E."/>
            <person name="Drula E."/>
            <person name="Kohler A."/>
            <person name="Sanchez-Garcia M."/>
            <person name="Andreopoulos B."/>
            <person name="Barry K.W."/>
            <person name="Bonito G."/>
            <person name="Buee M."/>
            <person name="Carver A."/>
            <person name="Chen C."/>
            <person name="Cichocki N."/>
            <person name="Clum A."/>
            <person name="Culley D."/>
            <person name="Crous P.W."/>
            <person name="Fauchery L."/>
            <person name="Girlanda M."/>
            <person name="Hayes R."/>
            <person name="Keri Z."/>
            <person name="Labutti K."/>
            <person name="Lipzen A."/>
            <person name="Lombard V."/>
            <person name="Magnuson J."/>
            <person name="Maillard F."/>
            <person name="Morin E."/>
            <person name="Murat C."/>
            <person name="Nolan M."/>
            <person name="Ohm R."/>
            <person name="Pangilinan J."/>
            <person name="Pereira M."/>
            <person name="Perotto S."/>
            <person name="Peter M."/>
            <person name="Riley R."/>
            <person name="Sitrit Y."/>
            <person name="Stielow B."/>
            <person name="Szollosi G."/>
            <person name="Zifcakova L."/>
            <person name="Stursova M."/>
            <person name="Spatafora J.W."/>
            <person name="Tedersoo L."/>
            <person name="Vaario L.-M."/>
            <person name="Yamada A."/>
            <person name="Yan M."/>
            <person name="Wang P."/>
            <person name="Xu J."/>
            <person name="Bruns T."/>
            <person name="Baldrian P."/>
            <person name="Vilgalys R."/>
            <person name="Henrissat B."/>
            <person name="Grigoriev I.V."/>
            <person name="Hibbett D."/>
            <person name="Nagy L.G."/>
            <person name="Martin F.M."/>
        </authorList>
    </citation>
    <scope>NUCLEOTIDE SEQUENCE</scope>
    <source>
        <strain evidence="1">P2</strain>
    </source>
</reference>
<keyword evidence="2" id="KW-1185">Reference proteome</keyword>
<proteinExistence type="predicted"/>
<dbReference type="EMBL" id="MU118038">
    <property type="protein sequence ID" value="KAF9647223.1"/>
    <property type="molecule type" value="Genomic_DNA"/>
</dbReference>
<protein>
    <submittedName>
        <fullName evidence="1">Uncharacterized protein</fullName>
    </submittedName>
</protein>
<evidence type="ECO:0000313" key="1">
    <source>
        <dbReference type="EMBL" id="KAF9647223.1"/>
    </source>
</evidence>
<organism evidence="1 2">
    <name type="scientific">Thelephora ganbajun</name>
    <name type="common">Ganba fungus</name>
    <dbReference type="NCBI Taxonomy" id="370292"/>
    <lineage>
        <taxon>Eukaryota</taxon>
        <taxon>Fungi</taxon>
        <taxon>Dikarya</taxon>
        <taxon>Basidiomycota</taxon>
        <taxon>Agaricomycotina</taxon>
        <taxon>Agaricomycetes</taxon>
        <taxon>Thelephorales</taxon>
        <taxon>Thelephoraceae</taxon>
        <taxon>Thelephora</taxon>
    </lineage>
</organism>
<comment type="caution">
    <text evidence="1">The sequence shown here is derived from an EMBL/GenBank/DDBJ whole genome shotgun (WGS) entry which is preliminary data.</text>
</comment>
<sequence length="1249" mass="140355">MDSRNPRLKKIFDDVVNGDRQLNDPLIPHFIRSISTHPDPAACLHTLVTSEHGLKTVQTAVCSNLSTKSLNGDVAVLLAYLRDSKLEYLGGGDTLQRLLRALVETPEFWNALVTAFGTGQLQQPTERSFSWLFVQLVVSPPELAVKYRRAASDTGIVQTLLQSLDPETRSNAYKINHVVSLYPGDETVPPDWLKAPGWRHDNDLPSYREISILPTRDEINSTERSYLRTVDEIDDLKLTCPNEMVEVCVENQFRLLREDLVRDTRENVQVALGNKKGKRIGELITGLLLTDIYTDEKSKWGLAFTCSYDLKPFFSSAIDYEDRRDRLEKDRKFLRDRSFACLLSGNEIVAFVTIIRDIDLLAQKPPVIAVRLGERTVVKDALYQLKRSPSVSLAQISTPLFAYEPVLRSLQAMQPIRFLRSGTLLEKPHRPQTSVGELSGTDQGSIPDLIRKLEMTTNSKKNITLDNAQMDAFTCGLTQKVALVQGPPGTGKSFIGVLLVKAFYELSDHNILVCCYTNHALDQFLEGLLEQGIPETNIVRLGSKPSSSTQRMALSIQPLGYRFDEYDWGVIHGMKLSLECRVDNLQRAFSKFIEPLNLRTLFNHLESTYPAYFEALSVPPADDDMILIGESGRAIERTYLLSRWLRGQDAGVLREHPNVVTSRHVWDLSSEERKTLEARWNDEILEVQTEAILEAGDQYNNHQAPLSHKFQQRTKRVLSSKRIIACTATGASIFRDAIHYAGPEVFVVEEASEVLECHVLTGLSEDTQRLILIGDHKQLRPKINSYELTVEKGDGYDLNRSLFERLITEGHPYCALSKQHRMRHELSALIRHLTYPDLTDGPGTESRPLIRGLQNTVIFIDHKHPEDDDSSLSDPRYLGATTSKRNKFEVDMSVKIVKYLRQQGYNSDKITVLAPYLGQLIGLRSALGTSNEVMVGEMDAEQLEVAGLGDLLGKFDLTDRRKQLLKVATIDNYQGEENDIVVASLTRSNEEGSIGFMSSPERLNVLLSRARNGLIIIGNSETFLKSRGGKEDWSKLFGMIKRHGYFYEGLPVQCERHNDAKNVLRSPEDFERLCPDGGCSEPCGATMDCGIHICPRKCHKFQDHEDLPCTAKVQTELPCGHSVRRQCHHSKVPPDACVGCKLAQRKAGVASAVHEDEARSNDRPSTPIDPRPPTSPRSSWRDWKAAATTDNGSWRYGRSTDPSTNVFNAYRGPRQSPDTYKDGLFSKPKPQFDSFFSSGGGSGRGSWRK</sequence>
<accession>A0ACB6ZCV8</accession>
<reference evidence="1" key="2">
    <citation type="journal article" date="2020" name="Nat. Commun.">
        <title>Large-scale genome sequencing of mycorrhizal fungi provides insights into the early evolution of symbiotic traits.</title>
        <authorList>
            <person name="Miyauchi S."/>
            <person name="Kiss E."/>
            <person name="Kuo A."/>
            <person name="Drula E."/>
            <person name="Kohler A."/>
            <person name="Sanchez-Garcia M."/>
            <person name="Morin E."/>
            <person name="Andreopoulos B."/>
            <person name="Barry K.W."/>
            <person name="Bonito G."/>
            <person name="Buee M."/>
            <person name="Carver A."/>
            <person name="Chen C."/>
            <person name="Cichocki N."/>
            <person name="Clum A."/>
            <person name="Culley D."/>
            <person name="Crous P.W."/>
            <person name="Fauchery L."/>
            <person name="Girlanda M."/>
            <person name="Hayes R.D."/>
            <person name="Keri Z."/>
            <person name="LaButti K."/>
            <person name="Lipzen A."/>
            <person name="Lombard V."/>
            <person name="Magnuson J."/>
            <person name="Maillard F."/>
            <person name="Murat C."/>
            <person name="Nolan M."/>
            <person name="Ohm R.A."/>
            <person name="Pangilinan J."/>
            <person name="Pereira M.F."/>
            <person name="Perotto S."/>
            <person name="Peter M."/>
            <person name="Pfister S."/>
            <person name="Riley R."/>
            <person name="Sitrit Y."/>
            <person name="Stielow J.B."/>
            <person name="Szollosi G."/>
            <person name="Zifcakova L."/>
            <person name="Stursova M."/>
            <person name="Spatafora J.W."/>
            <person name="Tedersoo L."/>
            <person name="Vaario L.M."/>
            <person name="Yamada A."/>
            <person name="Yan M."/>
            <person name="Wang P."/>
            <person name="Xu J."/>
            <person name="Bruns T."/>
            <person name="Baldrian P."/>
            <person name="Vilgalys R."/>
            <person name="Dunand C."/>
            <person name="Henrissat B."/>
            <person name="Grigoriev I.V."/>
            <person name="Hibbett D."/>
            <person name="Nagy L.G."/>
            <person name="Martin F.M."/>
        </authorList>
    </citation>
    <scope>NUCLEOTIDE SEQUENCE</scope>
    <source>
        <strain evidence="1">P2</strain>
    </source>
</reference>